<dbReference type="Proteomes" id="UP001595816">
    <property type="component" value="Unassembled WGS sequence"/>
</dbReference>
<evidence type="ECO:0000313" key="1">
    <source>
        <dbReference type="EMBL" id="MFC4129024.1"/>
    </source>
</evidence>
<name>A0ABV8LFC4_9ACTN</name>
<protein>
    <submittedName>
        <fullName evidence="1">Uncharacterized protein</fullName>
    </submittedName>
</protein>
<gene>
    <name evidence="1" type="ORF">ACFOZ4_00150</name>
</gene>
<evidence type="ECO:0000313" key="2">
    <source>
        <dbReference type="Proteomes" id="UP001595816"/>
    </source>
</evidence>
<reference evidence="2" key="1">
    <citation type="journal article" date="2019" name="Int. J. Syst. Evol. Microbiol.">
        <title>The Global Catalogue of Microorganisms (GCM) 10K type strain sequencing project: providing services to taxonomists for standard genome sequencing and annotation.</title>
        <authorList>
            <consortium name="The Broad Institute Genomics Platform"/>
            <consortium name="The Broad Institute Genome Sequencing Center for Infectious Disease"/>
            <person name="Wu L."/>
            <person name="Ma J."/>
        </authorList>
    </citation>
    <scope>NUCLEOTIDE SEQUENCE [LARGE SCALE GENOMIC DNA]</scope>
    <source>
        <strain evidence="2">CGMCC 4.7289</strain>
    </source>
</reference>
<proteinExistence type="predicted"/>
<sequence length="162" mass="17825">MTWVEDELFWPAFLLQVGLARSAPDRFGADLADLDAYLDRFDDPDRWPVFSTPFGGGTMHLVVRNLADDHGIDWVLDREAEAAVDRLVEEQGGFFAGPGLPWKLLPDEPVHLLLSLPAMGDSTVPGQVPGIVKRALLAVGVMESAQDLADELLQYRACVLLQ</sequence>
<keyword evidence="2" id="KW-1185">Reference proteome</keyword>
<dbReference type="RefSeq" id="WP_253754035.1">
    <property type="nucleotide sequence ID" value="NZ_JAMZDZ010000001.1"/>
</dbReference>
<organism evidence="1 2">
    <name type="scientific">Hamadaea flava</name>
    <dbReference type="NCBI Taxonomy" id="1742688"/>
    <lineage>
        <taxon>Bacteria</taxon>
        <taxon>Bacillati</taxon>
        <taxon>Actinomycetota</taxon>
        <taxon>Actinomycetes</taxon>
        <taxon>Micromonosporales</taxon>
        <taxon>Micromonosporaceae</taxon>
        <taxon>Hamadaea</taxon>
    </lineage>
</organism>
<comment type="caution">
    <text evidence="1">The sequence shown here is derived from an EMBL/GenBank/DDBJ whole genome shotgun (WGS) entry which is preliminary data.</text>
</comment>
<dbReference type="EMBL" id="JBHSAY010000001">
    <property type="protein sequence ID" value="MFC4129024.1"/>
    <property type="molecule type" value="Genomic_DNA"/>
</dbReference>
<accession>A0ABV8LFC4</accession>